<dbReference type="Proteomes" id="UP000216857">
    <property type="component" value="Unassembled WGS sequence"/>
</dbReference>
<sequence length="144" mass="16198">MARPSSYKPEYAEQARKLCLLGATDKELAGFFGTSEQTINAWKSAHPEFLEALKKGKQQADAEVADRLYQRALGYEHPEVDIRVVSGEIVQTPITKVYPPDTVAAIFWLKNRQKAAWRDKIEHVGNPDEPINMALTIKFKSPGE</sequence>
<comment type="caution">
    <text evidence="1">The sequence shown here is derived from an EMBL/GenBank/DDBJ whole genome shotgun (WGS) entry which is preliminary data.</text>
</comment>
<name>A0A261R667_9BORD</name>
<reference evidence="1" key="1">
    <citation type="submission" date="2017-05" db="EMBL/GenBank/DDBJ databases">
        <title>Complete and WGS of Bordetella genogroups.</title>
        <authorList>
            <person name="Spilker T."/>
            <person name="Lipuma J."/>
        </authorList>
    </citation>
    <scope>NUCLEOTIDE SEQUENCE</scope>
    <source>
        <strain evidence="1">AU21707</strain>
    </source>
</reference>
<dbReference type="AlphaFoldDB" id="A0A261R667"/>
<protein>
    <submittedName>
        <fullName evidence="1">Terminase</fullName>
    </submittedName>
</protein>
<accession>A0A261R667</accession>
<organism evidence="1 2">
    <name type="scientific">Bordetella genomosp. 9</name>
    <dbReference type="NCBI Taxonomy" id="1416803"/>
    <lineage>
        <taxon>Bacteria</taxon>
        <taxon>Pseudomonadati</taxon>
        <taxon>Pseudomonadota</taxon>
        <taxon>Betaproteobacteria</taxon>
        <taxon>Burkholderiales</taxon>
        <taxon>Alcaligenaceae</taxon>
        <taxon>Bordetella</taxon>
    </lineage>
</organism>
<dbReference type="RefSeq" id="WP_094849107.1">
    <property type="nucleotide sequence ID" value="NZ_NEVJ01000003.1"/>
</dbReference>
<evidence type="ECO:0000313" key="2">
    <source>
        <dbReference type="Proteomes" id="UP000216857"/>
    </source>
</evidence>
<proteinExistence type="predicted"/>
<evidence type="ECO:0000313" key="1">
    <source>
        <dbReference type="EMBL" id="OZI20514.1"/>
    </source>
</evidence>
<dbReference type="OrthoDB" id="5868871at2"/>
<gene>
    <name evidence="1" type="ORF">CAL26_23760</name>
</gene>
<dbReference type="EMBL" id="NEVJ01000003">
    <property type="protein sequence ID" value="OZI20514.1"/>
    <property type="molecule type" value="Genomic_DNA"/>
</dbReference>
<keyword evidence="2" id="KW-1185">Reference proteome</keyword>